<proteinExistence type="predicted"/>
<accession>A0A166IP61</accession>
<evidence type="ECO:0000256" key="1">
    <source>
        <dbReference type="SAM" id="MobiDB-lite"/>
    </source>
</evidence>
<feature type="non-terminal residue" evidence="2">
    <location>
        <position position="56"/>
    </location>
</feature>
<evidence type="ECO:0000313" key="2">
    <source>
        <dbReference type="EMBL" id="KZP20036.1"/>
    </source>
</evidence>
<keyword evidence="3" id="KW-1185">Reference proteome</keyword>
<protein>
    <submittedName>
        <fullName evidence="2">Uncharacterized protein</fullName>
    </submittedName>
</protein>
<dbReference type="AlphaFoldDB" id="A0A166IP61"/>
<feature type="non-terminal residue" evidence="2">
    <location>
        <position position="1"/>
    </location>
</feature>
<dbReference type="EMBL" id="KV417558">
    <property type="protein sequence ID" value="KZP20036.1"/>
    <property type="molecule type" value="Genomic_DNA"/>
</dbReference>
<gene>
    <name evidence="2" type="ORF">FIBSPDRAFT_695957</name>
</gene>
<feature type="region of interest" description="Disordered" evidence="1">
    <location>
        <begin position="37"/>
        <end position="56"/>
    </location>
</feature>
<dbReference type="Proteomes" id="UP000076532">
    <property type="component" value="Unassembled WGS sequence"/>
</dbReference>
<dbReference type="OrthoDB" id="3265515at2759"/>
<reference evidence="2 3" key="1">
    <citation type="journal article" date="2016" name="Mol. Biol. Evol.">
        <title>Comparative Genomics of Early-Diverging Mushroom-Forming Fungi Provides Insights into the Origins of Lignocellulose Decay Capabilities.</title>
        <authorList>
            <person name="Nagy L.G."/>
            <person name="Riley R."/>
            <person name="Tritt A."/>
            <person name="Adam C."/>
            <person name="Daum C."/>
            <person name="Floudas D."/>
            <person name="Sun H."/>
            <person name="Yadav J.S."/>
            <person name="Pangilinan J."/>
            <person name="Larsson K.H."/>
            <person name="Matsuura K."/>
            <person name="Barry K."/>
            <person name="Labutti K."/>
            <person name="Kuo R."/>
            <person name="Ohm R.A."/>
            <person name="Bhattacharya S.S."/>
            <person name="Shirouzu T."/>
            <person name="Yoshinaga Y."/>
            <person name="Martin F.M."/>
            <person name="Grigoriev I.V."/>
            <person name="Hibbett D.S."/>
        </authorList>
    </citation>
    <scope>NUCLEOTIDE SEQUENCE [LARGE SCALE GENOMIC DNA]</scope>
    <source>
        <strain evidence="2 3">CBS 109695</strain>
    </source>
</reference>
<sequence>KDLPACLRKEALPISVAALRQEHTVKLKHRWTKRWRQSPRSRHFGAIDKSAPSTKF</sequence>
<organism evidence="2 3">
    <name type="scientific">Athelia psychrophila</name>
    <dbReference type="NCBI Taxonomy" id="1759441"/>
    <lineage>
        <taxon>Eukaryota</taxon>
        <taxon>Fungi</taxon>
        <taxon>Dikarya</taxon>
        <taxon>Basidiomycota</taxon>
        <taxon>Agaricomycotina</taxon>
        <taxon>Agaricomycetes</taxon>
        <taxon>Agaricomycetidae</taxon>
        <taxon>Atheliales</taxon>
        <taxon>Atheliaceae</taxon>
        <taxon>Athelia</taxon>
    </lineage>
</organism>
<evidence type="ECO:0000313" key="3">
    <source>
        <dbReference type="Proteomes" id="UP000076532"/>
    </source>
</evidence>
<name>A0A166IP61_9AGAM</name>